<dbReference type="Gramene" id="TraesJUL1A03G00002340.1">
    <property type="protein sequence ID" value="TraesJUL1A03G00002340.1"/>
    <property type="gene ID" value="TraesJUL1A03G00002340"/>
</dbReference>
<sequence>MDPMKNRVRAFTEGAVIMVCPVLLAISLKKVDVKNEGDGFVRFSISTLATSTLEAGLLPFICLSLAKLTHTFVADFLFVASKLLIHLCALLLTVLVYGIILLIDLENLSYMLVLFPYTFAILWCYNKTRRNGRNEDAQLYTEYQQARLENSIDFAAAVTALLFLGLEGLAALELPSSSDAPPGLLVASLPLSFCTCLTGVFIMLLATVPPTTTQEESNDACNTVEVLNLGLAFAFSLNVFFFTAALLGELALLVWVMPLVSFFAWIFATLFQQNVGEDVKPASMELTKVTFAGFLVVLAAISNTPVSSYASAFVLFSGAAATAGLGWRLLTHKTPAPSAMVKAADFASLFTHVYAFIAVIPFAVVASKALNSQVMS</sequence>
<dbReference type="OrthoDB" id="696055at2759"/>
<dbReference type="Gramene" id="TraesCS1A03G0052000.1">
    <property type="protein sequence ID" value="TraesCS1A03G0052000.1.CDS"/>
    <property type="gene ID" value="TraesCS1A03G0052000"/>
</dbReference>
<reference evidence="2" key="2">
    <citation type="submission" date="2018-10" db="UniProtKB">
        <authorList>
            <consortium name="EnsemblPlants"/>
        </authorList>
    </citation>
    <scope>IDENTIFICATION</scope>
</reference>
<evidence type="ECO:0000313" key="2">
    <source>
        <dbReference type="EnsemblPlants" id="TraesCS1A02G022800.1"/>
    </source>
</evidence>
<feature type="transmembrane region" description="Helical" evidence="1">
    <location>
        <begin position="184"/>
        <end position="206"/>
    </location>
</feature>
<reference evidence="2" key="1">
    <citation type="submission" date="2018-08" db="EMBL/GenBank/DDBJ databases">
        <authorList>
            <person name="Rossello M."/>
        </authorList>
    </citation>
    <scope>NUCLEOTIDE SEQUENCE [LARGE SCALE GENOMIC DNA]</scope>
    <source>
        <strain evidence="2">cv. Chinese Spring</strain>
    </source>
</reference>
<feature type="transmembrane region" description="Helical" evidence="1">
    <location>
        <begin position="40"/>
        <end position="63"/>
    </location>
</feature>
<dbReference type="KEGG" id="taes:123070268"/>
<feature type="transmembrane region" description="Helical" evidence="1">
    <location>
        <begin position="226"/>
        <end position="246"/>
    </location>
</feature>
<keyword evidence="1" id="KW-1133">Transmembrane helix</keyword>
<dbReference type="EnsemblPlants" id="TraesCS1A02G022800.1">
    <property type="protein sequence ID" value="TraesCS1A02G022800.1"/>
    <property type="gene ID" value="TraesCS1A02G022800"/>
</dbReference>
<feature type="transmembrane region" description="Helical" evidence="1">
    <location>
        <begin position="283"/>
        <end position="302"/>
    </location>
</feature>
<evidence type="ECO:0000313" key="3">
    <source>
        <dbReference type="Proteomes" id="UP000019116"/>
    </source>
</evidence>
<dbReference type="OMA" id="ACRGMER"/>
<evidence type="ECO:0000256" key="1">
    <source>
        <dbReference type="SAM" id="Phobius"/>
    </source>
</evidence>
<gene>
    <name evidence="2" type="primary">LOC123070268</name>
</gene>
<dbReference type="RefSeq" id="XP_044349354.1">
    <property type="nucleotide sequence ID" value="XM_044493419.1"/>
</dbReference>
<keyword evidence="1" id="KW-0472">Membrane</keyword>
<feature type="transmembrane region" description="Helical" evidence="1">
    <location>
        <begin position="252"/>
        <end position="271"/>
    </location>
</feature>
<keyword evidence="1" id="KW-0812">Transmembrane</keyword>
<accession>A0A3B5XTR9</accession>
<keyword evidence="3" id="KW-1185">Reference proteome</keyword>
<name>A0A3B5XTR9_WHEAT</name>
<dbReference type="Proteomes" id="UP000019116">
    <property type="component" value="Chromosome 1A"/>
</dbReference>
<feature type="transmembrane region" description="Helical" evidence="1">
    <location>
        <begin position="83"/>
        <end position="102"/>
    </location>
</feature>
<proteinExistence type="predicted"/>
<protein>
    <submittedName>
        <fullName evidence="2">Uncharacterized protein</fullName>
    </submittedName>
</protein>
<dbReference type="Gramene" id="TraesCS1A02G022800.1">
    <property type="protein sequence ID" value="TraesCS1A02G022800.1"/>
    <property type="gene ID" value="TraesCS1A02G022800"/>
</dbReference>
<dbReference type="GeneID" id="123070268"/>
<feature type="transmembrane region" description="Helical" evidence="1">
    <location>
        <begin position="10"/>
        <end position="28"/>
    </location>
</feature>
<dbReference type="STRING" id="4565.A0A3B5XTR9"/>
<feature type="transmembrane region" description="Helical" evidence="1">
    <location>
        <begin position="108"/>
        <end position="125"/>
    </location>
</feature>
<feature type="transmembrane region" description="Helical" evidence="1">
    <location>
        <begin position="154"/>
        <end position="172"/>
    </location>
</feature>
<dbReference type="AlphaFoldDB" id="A0A3B5XTR9"/>
<dbReference type="Gramene" id="TraesMAC1A03G00006280.1">
    <property type="protein sequence ID" value="TraesMAC1A03G00006280.1"/>
    <property type="gene ID" value="TraesMAC1A03G00006280"/>
</dbReference>
<feature type="transmembrane region" description="Helical" evidence="1">
    <location>
        <begin position="343"/>
        <end position="366"/>
    </location>
</feature>
<organism evidence="2">
    <name type="scientific">Triticum aestivum</name>
    <name type="common">Wheat</name>
    <dbReference type="NCBI Taxonomy" id="4565"/>
    <lineage>
        <taxon>Eukaryota</taxon>
        <taxon>Viridiplantae</taxon>
        <taxon>Streptophyta</taxon>
        <taxon>Embryophyta</taxon>
        <taxon>Tracheophyta</taxon>
        <taxon>Spermatophyta</taxon>
        <taxon>Magnoliopsida</taxon>
        <taxon>Liliopsida</taxon>
        <taxon>Poales</taxon>
        <taxon>Poaceae</taxon>
        <taxon>BOP clade</taxon>
        <taxon>Pooideae</taxon>
        <taxon>Triticodae</taxon>
        <taxon>Triticeae</taxon>
        <taxon>Triticinae</taxon>
        <taxon>Triticum</taxon>
    </lineage>
</organism>